<dbReference type="Gene3D" id="1.10.238.10">
    <property type="entry name" value="EF-hand"/>
    <property type="match status" value="1"/>
</dbReference>
<protein>
    <recommendedName>
        <fullName evidence="2">EF-hand domain-containing protein</fullName>
    </recommendedName>
</protein>
<evidence type="ECO:0000256" key="1">
    <source>
        <dbReference type="ARBA" id="ARBA00022837"/>
    </source>
</evidence>
<feature type="domain" description="EF-hand" evidence="2">
    <location>
        <begin position="92"/>
        <end position="118"/>
    </location>
</feature>
<proteinExistence type="predicted"/>
<dbReference type="PROSITE" id="PS50222">
    <property type="entry name" value="EF_HAND_2"/>
    <property type="match status" value="2"/>
</dbReference>
<dbReference type="PROSITE" id="PS00018">
    <property type="entry name" value="EF_HAND_1"/>
    <property type="match status" value="2"/>
</dbReference>
<gene>
    <name evidence="3" type="ORF">cyc_02624</name>
</gene>
<sequence>MLLGSMGRPLRGILGCTLNRVVSAQTERDLAYDTEQIASWRATFPSLKEFTDEDLLEWRRVFDSFDLDSDGWISRADLQKRPEFSLDKVQKIERYDKDKNNLIDFGEFVEALGGHAFCAQLDKEILKEGFEGFSGVDVQLEFEKFASPVLHAGRMRARWLDVA</sequence>
<dbReference type="InParanoid" id="A0A1D3D7S6"/>
<feature type="domain" description="EF-hand" evidence="2">
    <location>
        <begin position="53"/>
        <end position="88"/>
    </location>
</feature>
<dbReference type="Proteomes" id="UP000095192">
    <property type="component" value="Unassembled WGS sequence"/>
</dbReference>
<dbReference type="InterPro" id="IPR002048">
    <property type="entry name" value="EF_hand_dom"/>
</dbReference>
<reference evidence="3 4" key="1">
    <citation type="journal article" date="2016" name="BMC Genomics">
        <title>Comparative genomics reveals Cyclospora cayetanensis possesses coccidia-like metabolism and invasion components but unique surface antigens.</title>
        <authorList>
            <person name="Liu S."/>
            <person name="Wang L."/>
            <person name="Zheng H."/>
            <person name="Xu Z."/>
            <person name="Roellig D.M."/>
            <person name="Li N."/>
            <person name="Frace M.A."/>
            <person name="Tang K."/>
            <person name="Arrowood M.J."/>
            <person name="Moss D.M."/>
            <person name="Zhang L."/>
            <person name="Feng Y."/>
            <person name="Xiao L."/>
        </authorList>
    </citation>
    <scope>NUCLEOTIDE SEQUENCE [LARGE SCALE GENOMIC DNA]</scope>
    <source>
        <strain evidence="3 4">CHN_HEN01</strain>
    </source>
</reference>
<evidence type="ECO:0000259" key="2">
    <source>
        <dbReference type="PROSITE" id="PS50222"/>
    </source>
</evidence>
<name>A0A1D3D7S6_9EIME</name>
<dbReference type="InterPro" id="IPR011992">
    <property type="entry name" value="EF-hand-dom_pair"/>
</dbReference>
<dbReference type="VEuPathDB" id="ToxoDB:LOC34619456"/>
<comment type="caution">
    <text evidence="3">The sequence shown here is derived from an EMBL/GenBank/DDBJ whole genome shotgun (WGS) entry which is preliminary data.</text>
</comment>
<dbReference type="SUPFAM" id="SSF47473">
    <property type="entry name" value="EF-hand"/>
    <property type="match status" value="1"/>
</dbReference>
<dbReference type="VEuPathDB" id="ToxoDB:cyc_02624"/>
<accession>A0A1D3D7S6</accession>
<evidence type="ECO:0000313" key="4">
    <source>
        <dbReference type="Proteomes" id="UP000095192"/>
    </source>
</evidence>
<dbReference type="GO" id="GO:0005509">
    <property type="term" value="F:calcium ion binding"/>
    <property type="evidence" value="ECO:0007669"/>
    <property type="project" value="InterPro"/>
</dbReference>
<dbReference type="EMBL" id="JROU02000375">
    <property type="protein sequence ID" value="OEH79479.1"/>
    <property type="molecule type" value="Genomic_DNA"/>
</dbReference>
<dbReference type="Pfam" id="PF13499">
    <property type="entry name" value="EF-hand_7"/>
    <property type="match status" value="1"/>
</dbReference>
<keyword evidence="4" id="KW-1185">Reference proteome</keyword>
<keyword evidence="1" id="KW-0106">Calcium</keyword>
<organism evidence="3 4">
    <name type="scientific">Cyclospora cayetanensis</name>
    <dbReference type="NCBI Taxonomy" id="88456"/>
    <lineage>
        <taxon>Eukaryota</taxon>
        <taxon>Sar</taxon>
        <taxon>Alveolata</taxon>
        <taxon>Apicomplexa</taxon>
        <taxon>Conoidasida</taxon>
        <taxon>Coccidia</taxon>
        <taxon>Eucoccidiorida</taxon>
        <taxon>Eimeriorina</taxon>
        <taxon>Eimeriidae</taxon>
        <taxon>Cyclospora</taxon>
    </lineage>
</organism>
<dbReference type="InterPro" id="IPR018247">
    <property type="entry name" value="EF_Hand_1_Ca_BS"/>
</dbReference>
<evidence type="ECO:0000313" key="3">
    <source>
        <dbReference type="EMBL" id="OEH79479.1"/>
    </source>
</evidence>
<dbReference type="AlphaFoldDB" id="A0A1D3D7S6"/>